<reference evidence="13" key="1">
    <citation type="submission" date="2017-09" db="EMBL/GenBank/DDBJ databases">
        <authorList>
            <person name="Varghese N."/>
            <person name="Submissions S."/>
        </authorList>
    </citation>
    <scope>NUCLEOTIDE SEQUENCE [LARGE SCALE GENOMIC DNA]</scope>
    <source>
        <strain evidence="13">DSM 25885</strain>
    </source>
</reference>
<evidence type="ECO:0000256" key="5">
    <source>
        <dbReference type="ARBA" id="ARBA00022946"/>
    </source>
</evidence>
<evidence type="ECO:0000256" key="9">
    <source>
        <dbReference type="SAM" id="Phobius"/>
    </source>
</evidence>
<keyword evidence="6" id="KW-0560">Oxidoreductase</keyword>
<evidence type="ECO:0000259" key="11">
    <source>
        <dbReference type="Pfam" id="PF22366"/>
    </source>
</evidence>
<dbReference type="PANTHER" id="PTHR43706">
    <property type="entry name" value="NADH DEHYDROGENASE"/>
    <property type="match status" value="1"/>
</dbReference>
<dbReference type="PANTHER" id="PTHR43706:SF47">
    <property type="entry name" value="EXTERNAL NADH-UBIQUINONE OXIDOREDUCTASE 1, MITOCHONDRIAL-RELATED"/>
    <property type="match status" value="1"/>
</dbReference>
<keyword evidence="9" id="KW-1133">Transmembrane helix</keyword>
<dbReference type="Gene3D" id="3.50.50.100">
    <property type="match status" value="1"/>
</dbReference>
<accession>A0A285MV67</accession>
<keyword evidence="9" id="KW-0472">Membrane</keyword>
<evidence type="ECO:0000256" key="6">
    <source>
        <dbReference type="ARBA" id="ARBA00023002"/>
    </source>
</evidence>
<gene>
    <name evidence="12" type="ORF">SAMN06265377_2417</name>
</gene>
<dbReference type="AlphaFoldDB" id="A0A285MV67"/>
<evidence type="ECO:0000259" key="10">
    <source>
        <dbReference type="Pfam" id="PF07992"/>
    </source>
</evidence>
<sequence>MKKMVVVGGGFAGLELIKGLGNSIDYQITLVDSNNYNFFPPLIYQVSTGFMEPSAISYPFRKILRKLKNVRFRLGSLERVVPEENKIILSNGELEYDILVMATGTETNFFGNANIAEKSLPMKTISDALSLRNIILTRLDRATRIHDTEERKRHLTFVIAGAGPTGVELSGILAEMKTSVILKDYPELKEKDLGKIYLIDGQESVLAAMSKNAQNYTSKKLSELSVNLITDTLVKDFDGETVFLSNGNKIHSKNLIWAAGVSAKTFPGFSKDSFGTGRRLMTNQFNQVHSYNNIYALGDCALVSGDNNYPKGHPQLAQPALQQAKNLAGNLRRKDNAWKPFKYHDKGSLAIIGRNKAVLDFPGQKQFFKGFGAWMVWIFVHIMGLVNFKNKIRTLYNWLGYYIYKDQYFRMIIKPTDRINK</sequence>
<feature type="domain" description="FAD/NAD(P)-binding" evidence="10">
    <location>
        <begin position="3"/>
        <end position="324"/>
    </location>
</feature>
<comment type="similarity">
    <text evidence="1">Belongs to the NADH dehydrogenase family.</text>
</comment>
<dbReference type="GO" id="GO:0050136">
    <property type="term" value="F:NADH dehydrogenase (quinone) (non-electrogenic) activity"/>
    <property type="evidence" value="ECO:0007669"/>
    <property type="project" value="UniProtKB-EC"/>
</dbReference>
<evidence type="ECO:0000256" key="2">
    <source>
        <dbReference type="ARBA" id="ARBA00012637"/>
    </source>
</evidence>
<dbReference type="EC" id="1.6.5.9" evidence="2"/>
<evidence type="ECO:0000256" key="4">
    <source>
        <dbReference type="ARBA" id="ARBA00022827"/>
    </source>
</evidence>
<organism evidence="12 13">
    <name type="scientific">Flagellimonas pacifica</name>
    <dbReference type="NCBI Taxonomy" id="1247520"/>
    <lineage>
        <taxon>Bacteria</taxon>
        <taxon>Pseudomonadati</taxon>
        <taxon>Bacteroidota</taxon>
        <taxon>Flavobacteriia</taxon>
        <taxon>Flavobacteriales</taxon>
        <taxon>Flavobacteriaceae</taxon>
        <taxon>Flagellimonas</taxon>
    </lineage>
</organism>
<evidence type="ECO:0000256" key="8">
    <source>
        <dbReference type="ARBA" id="ARBA00047599"/>
    </source>
</evidence>
<dbReference type="InterPro" id="IPR045024">
    <property type="entry name" value="NDH-2"/>
</dbReference>
<evidence type="ECO:0000256" key="3">
    <source>
        <dbReference type="ARBA" id="ARBA00022630"/>
    </source>
</evidence>
<dbReference type="InterPro" id="IPR036188">
    <property type="entry name" value="FAD/NAD-bd_sf"/>
</dbReference>
<dbReference type="SUPFAM" id="SSF51905">
    <property type="entry name" value="FAD/NAD(P)-binding domain"/>
    <property type="match status" value="2"/>
</dbReference>
<dbReference type="Proteomes" id="UP000219048">
    <property type="component" value="Unassembled WGS sequence"/>
</dbReference>
<evidence type="ECO:0000313" key="12">
    <source>
        <dbReference type="EMBL" id="SNZ00593.1"/>
    </source>
</evidence>
<evidence type="ECO:0000313" key="13">
    <source>
        <dbReference type="Proteomes" id="UP000219048"/>
    </source>
</evidence>
<dbReference type="Pfam" id="PF22366">
    <property type="entry name" value="NDH2_C"/>
    <property type="match status" value="1"/>
</dbReference>
<keyword evidence="5" id="KW-0809">Transit peptide</keyword>
<evidence type="ECO:0000256" key="7">
    <source>
        <dbReference type="ARBA" id="ARBA00023027"/>
    </source>
</evidence>
<dbReference type="Pfam" id="PF07992">
    <property type="entry name" value="Pyr_redox_2"/>
    <property type="match status" value="1"/>
</dbReference>
<dbReference type="PRINTS" id="PR00411">
    <property type="entry name" value="PNDRDTASEI"/>
</dbReference>
<comment type="catalytic activity">
    <reaction evidence="8">
        <text>a quinone + NADH + H(+) = a quinol + NAD(+)</text>
        <dbReference type="Rhea" id="RHEA:46160"/>
        <dbReference type="ChEBI" id="CHEBI:15378"/>
        <dbReference type="ChEBI" id="CHEBI:24646"/>
        <dbReference type="ChEBI" id="CHEBI:57540"/>
        <dbReference type="ChEBI" id="CHEBI:57945"/>
        <dbReference type="ChEBI" id="CHEBI:132124"/>
        <dbReference type="EC" id="1.6.5.9"/>
    </reaction>
</comment>
<dbReference type="PRINTS" id="PR00368">
    <property type="entry name" value="FADPNR"/>
</dbReference>
<keyword evidence="7" id="KW-0520">NAD</keyword>
<feature type="domain" description="External alternative NADH-ubiquinone oxidoreductase-like C-terminal" evidence="11">
    <location>
        <begin position="346"/>
        <end position="400"/>
    </location>
</feature>
<dbReference type="InterPro" id="IPR023753">
    <property type="entry name" value="FAD/NAD-binding_dom"/>
</dbReference>
<proteinExistence type="inferred from homology"/>
<keyword evidence="4" id="KW-0274">FAD</keyword>
<dbReference type="EMBL" id="OBEH01000003">
    <property type="protein sequence ID" value="SNZ00593.1"/>
    <property type="molecule type" value="Genomic_DNA"/>
</dbReference>
<keyword evidence="13" id="KW-1185">Reference proteome</keyword>
<dbReference type="RefSeq" id="WP_417935209.1">
    <property type="nucleotide sequence ID" value="NZ_OBEH01000003.1"/>
</dbReference>
<protein>
    <recommendedName>
        <fullName evidence="2">NADH:ubiquinone reductase (non-electrogenic)</fullName>
        <ecNumber evidence="2">1.6.5.9</ecNumber>
    </recommendedName>
</protein>
<evidence type="ECO:0000256" key="1">
    <source>
        <dbReference type="ARBA" id="ARBA00005272"/>
    </source>
</evidence>
<keyword evidence="3" id="KW-0285">Flavoprotein</keyword>
<keyword evidence="9" id="KW-0812">Transmembrane</keyword>
<name>A0A285MV67_9FLAO</name>
<feature type="transmembrane region" description="Helical" evidence="9">
    <location>
        <begin position="371"/>
        <end position="388"/>
    </location>
</feature>
<dbReference type="InterPro" id="IPR054585">
    <property type="entry name" value="NDH2-like_C"/>
</dbReference>